<comment type="caution">
    <text evidence="2">The sequence shown here is derived from an EMBL/GenBank/DDBJ whole genome shotgun (WGS) entry which is preliminary data.</text>
</comment>
<dbReference type="EMBL" id="QGMH01000029">
    <property type="protein sequence ID" value="TVY28574.1"/>
    <property type="molecule type" value="Genomic_DNA"/>
</dbReference>
<dbReference type="Proteomes" id="UP000431533">
    <property type="component" value="Unassembled WGS sequence"/>
</dbReference>
<dbReference type="AlphaFoldDB" id="A0A8H8R527"/>
<feature type="region of interest" description="Disordered" evidence="1">
    <location>
        <begin position="215"/>
        <end position="240"/>
    </location>
</feature>
<name>A0A8H8R527_9HELO</name>
<evidence type="ECO:0000256" key="1">
    <source>
        <dbReference type="SAM" id="MobiDB-lite"/>
    </source>
</evidence>
<dbReference type="GeneID" id="41982120"/>
<gene>
    <name evidence="2" type="ORF">LHYA1_G001922</name>
</gene>
<reference evidence="2 3" key="1">
    <citation type="submission" date="2018-05" db="EMBL/GenBank/DDBJ databases">
        <title>Genome sequencing and assembly of the regulated plant pathogen Lachnellula willkommii and related sister species for the development of diagnostic species identification markers.</title>
        <authorList>
            <person name="Giroux E."/>
            <person name="Bilodeau G."/>
        </authorList>
    </citation>
    <scope>NUCLEOTIDE SEQUENCE [LARGE SCALE GENOMIC DNA]</scope>
    <source>
        <strain evidence="2 3">CBS 185.66</strain>
    </source>
</reference>
<dbReference type="OrthoDB" id="3526531at2759"/>
<protein>
    <submittedName>
        <fullName evidence="2">Uncharacterized protein</fullName>
    </submittedName>
</protein>
<evidence type="ECO:0000313" key="3">
    <source>
        <dbReference type="Proteomes" id="UP000431533"/>
    </source>
</evidence>
<sequence>MTSLTSLAPEILTLIYHALQRNTSGENSRAAAHWVLSDAGPLHLAATCRTLRSIYVSRHVCSNLILELPAPDDSAPSPGHPNSKPFYEFWTRVDQNGPRSLVQKLRNMKGAADGKPLTRFMLDSKWWAWPREEMELCMDMWMDILRDVSEVFGDELSVVVMCQGESVQQDFRGYAPRGIREMEDLSILPKGYLNIATTPVMDLDEDVHIEAGSRLRTPREATDSFPRVKGHRQPSPPPRADLETAAPLALHVYLGYRQHGTDVLMSYALCMFASKNLRSFHFATDANNLNLVGHGRRPAQGQELYKIKNPYSYGNPWRHFLPSLSSACETLEEIVLDCSLFWSELGYALPHLKKLKKLDCEMALLHTEPMFPFELESKERAEERILKTCSLRDEIAQKERGLKKNKGKEWLDIGREGIVLPRIEPEVKTMNGSDPHSRFATVDLKVCVQVIRRRIAKSRR</sequence>
<accession>A0A8H8R527</accession>
<evidence type="ECO:0000313" key="2">
    <source>
        <dbReference type="EMBL" id="TVY28574.1"/>
    </source>
</evidence>
<keyword evidence="3" id="KW-1185">Reference proteome</keyword>
<dbReference type="RefSeq" id="XP_031007362.1">
    <property type="nucleotide sequence ID" value="XM_031146900.1"/>
</dbReference>
<proteinExistence type="predicted"/>
<organism evidence="2 3">
    <name type="scientific">Lachnellula hyalina</name>
    <dbReference type="NCBI Taxonomy" id="1316788"/>
    <lineage>
        <taxon>Eukaryota</taxon>
        <taxon>Fungi</taxon>
        <taxon>Dikarya</taxon>
        <taxon>Ascomycota</taxon>
        <taxon>Pezizomycotina</taxon>
        <taxon>Leotiomycetes</taxon>
        <taxon>Helotiales</taxon>
        <taxon>Lachnaceae</taxon>
        <taxon>Lachnellula</taxon>
    </lineage>
</organism>